<feature type="compositionally biased region" description="Low complexity" evidence="3">
    <location>
        <begin position="107"/>
        <end position="122"/>
    </location>
</feature>
<evidence type="ECO:0000256" key="3">
    <source>
        <dbReference type="SAM" id="MobiDB-lite"/>
    </source>
</evidence>
<feature type="region of interest" description="Disordered" evidence="3">
    <location>
        <begin position="102"/>
        <end position="156"/>
    </location>
</feature>
<organism evidence="4 5">
    <name type="scientific">Candidatus Synechococcus calcipolaris G9</name>
    <dbReference type="NCBI Taxonomy" id="1497997"/>
    <lineage>
        <taxon>Bacteria</taxon>
        <taxon>Bacillati</taxon>
        <taxon>Cyanobacteriota</taxon>
        <taxon>Cyanophyceae</taxon>
        <taxon>Synechococcales</taxon>
        <taxon>Synechococcaceae</taxon>
        <taxon>Synechococcus</taxon>
    </lineage>
</organism>
<reference evidence="4" key="1">
    <citation type="journal article" date="2022" name="Genome Biol. Evol.">
        <title>A New Gene Family Diagnostic for Intracellular Biomineralization of Amorphous Ca Carbonates by Cyanobacteria.</title>
        <authorList>
            <person name="Benzerara K."/>
            <person name="Duprat E."/>
            <person name="Bitard-Feildel T."/>
            <person name="Caumes G."/>
            <person name="Cassier-Chauvat C."/>
            <person name="Chauvat F."/>
            <person name="Dezi M."/>
            <person name="Diop S.I."/>
            <person name="Gaschignard G."/>
            <person name="Gorgen S."/>
            <person name="Gugger M."/>
            <person name="Lopez-Garcia P."/>
            <person name="Millet M."/>
            <person name="Skouri-Panet F."/>
            <person name="Moreira D."/>
            <person name="Callebaut I."/>
        </authorList>
    </citation>
    <scope>NUCLEOTIDE SEQUENCE</scope>
    <source>
        <strain evidence="4">G9</strain>
    </source>
</reference>
<sequence>MNSCVLMAEVIEQPELRYTQDGQTPVTTMLVQFASLRSDDPVNTLRVIGWGGMAQKIQDECKTGDRLIIEGRLSMNTIDRPEGFKEKRAELNASRIYAVQGDIVDHPTQSASATTPTASPRPVATPIPAPAPATPTAAPLTPPLPADDPGLDEVPF</sequence>
<dbReference type="GO" id="GO:0003677">
    <property type="term" value="F:DNA binding"/>
    <property type="evidence" value="ECO:0007669"/>
    <property type="project" value="UniProtKB-KW"/>
</dbReference>
<evidence type="ECO:0000256" key="2">
    <source>
        <dbReference type="PROSITE-ProRule" id="PRU00252"/>
    </source>
</evidence>
<dbReference type="RefSeq" id="WP_277867184.1">
    <property type="nucleotide sequence ID" value="NZ_JAKKUT010000002.1"/>
</dbReference>
<protein>
    <submittedName>
        <fullName evidence="4">Single-stranded DNA-binding protein</fullName>
    </submittedName>
</protein>
<dbReference type="Gene3D" id="2.40.50.140">
    <property type="entry name" value="Nucleic acid-binding proteins"/>
    <property type="match status" value="1"/>
</dbReference>
<name>A0ABT6F0I7_9SYNE</name>
<keyword evidence="1 2" id="KW-0238">DNA-binding</keyword>
<dbReference type="EMBL" id="JAKKUT010000002">
    <property type="protein sequence ID" value="MDG2991313.1"/>
    <property type="molecule type" value="Genomic_DNA"/>
</dbReference>
<dbReference type="InterPro" id="IPR012340">
    <property type="entry name" value="NA-bd_OB-fold"/>
</dbReference>
<evidence type="ECO:0000313" key="5">
    <source>
        <dbReference type="Proteomes" id="UP001154265"/>
    </source>
</evidence>
<reference evidence="4" key="2">
    <citation type="submission" date="2022-01" db="EMBL/GenBank/DDBJ databases">
        <authorList>
            <person name="Zivanovic Y."/>
            <person name="Moreira D."/>
            <person name="Lopez-Garcia P."/>
        </authorList>
    </citation>
    <scope>NUCLEOTIDE SEQUENCE</scope>
    <source>
        <strain evidence="4">G9</strain>
    </source>
</reference>
<dbReference type="InterPro" id="IPR000424">
    <property type="entry name" value="Primosome_PriB/ssb"/>
</dbReference>
<gene>
    <name evidence="4" type="ORF">L3556_10280</name>
</gene>
<evidence type="ECO:0000313" key="4">
    <source>
        <dbReference type="EMBL" id="MDG2991313.1"/>
    </source>
</evidence>
<keyword evidence="5" id="KW-1185">Reference proteome</keyword>
<dbReference type="Proteomes" id="UP001154265">
    <property type="component" value="Unassembled WGS sequence"/>
</dbReference>
<dbReference type="SUPFAM" id="SSF50249">
    <property type="entry name" value="Nucleic acid-binding proteins"/>
    <property type="match status" value="1"/>
</dbReference>
<proteinExistence type="predicted"/>
<comment type="caution">
    <text evidence="4">The sequence shown here is derived from an EMBL/GenBank/DDBJ whole genome shotgun (WGS) entry which is preliminary data.</text>
</comment>
<accession>A0ABT6F0I7</accession>
<dbReference type="PROSITE" id="PS50935">
    <property type="entry name" value="SSB"/>
    <property type="match status" value="1"/>
</dbReference>
<dbReference type="CDD" id="cd04496">
    <property type="entry name" value="SSB_OBF"/>
    <property type="match status" value="1"/>
</dbReference>
<feature type="compositionally biased region" description="Pro residues" evidence="3">
    <location>
        <begin position="123"/>
        <end position="133"/>
    </location>
</feature>
<evidence type="ECO:0000256" key="1">
    <source>
        <dbReference type="ARBA" id="ARBA00023125"/>
    </source>
</evidence>
<dbReference type="Pfam" id="PF00436">
    <property type="entry name" value="SSB"/>
    <property type="match status" value="1"/>
</dbReference>